<evidence type="ECO:0000259" key="14">
    <source>
        <dbReference type="PROSITE" id="PS50071"/>
    </source>
</evidence>
<feature type="compositionally biased region" description="Polar residues" evidence="12">
    <location>
        <begin position="455"/>
        <end position="464"/>
    </location>
</feature>
<feature type="region of interest" description="Disordered" evidence="12">
    <location>
        <begin position="610"/>
        <end position="652"/>
    </location>
</feature>
<evidence type="ECO:0000259" key="13">
    <source>
        <dbReference type="PROSITE" id="PS50023"/>
    </source>
</evidence>
<dbReference type="PANTHER" id="PTHR24208:SF128">
    <property type="entry name" value="LIM3, ISOFORM G"/>
    <property type="match status" value="1"/>
</dbReference>
<evidence type="ECO:0000256" key="5">
    <source>
        <dbReference type="ARBA" id="ARBA00023038"/>
    </source>
</evidence>
<evidence type="ECO:0000256" key="3">
    <source>
        <dbReference type="ARBA" id="ARBA00022737"/>
    </source>
</evidence>
<dbReference type="InterPro" id="IPR001781">
    <property type="entry name" value="Znf_LIM"/>
</dbReference>
<dbReference type="EMBL" id="JAIFTH010000540">
    <property type="protein sequence ID" value="KAG9509322.1"/>
    <property type="molecule type" value="Genomic_DNA"/>
</dbReference>
<feature type="compositionally biased region" description="Polar residues" evidence="12">
    <location>
        <begin position="633"/>
        <end position="643"/>
    </location>
</feature>
<dbReference type="InterPro" id="IPR017970">
    <property type="entry name" value="Homeobox_CS"/>
</dbReference>
<feature type="region of interest" description="Disordered" evidence="12">
    <location>
        <begin position="216"/>
        <end position="309"/>
    </location>
</feature>
<dbReference type="Pfam" id="PF00412">
    <property type="entry name" value="LIM"/>
    <property type="match status" value="2"/>
</dbReference>
<dbReference type="Gene3D" id="2.10.110.10">
    <property type="entry name" value="Cysteine Rich Protein"/>
    <property type="match status" value="2"/>
</dbReference>
<name>A0ABQ7S7G2_9ACAR</name>
<evidence type="ECO:0000256" key="4">
    <source>
        <dbReference type="ARBA" id="ARBA00022833"/>
    </source>
</evidence>
<keyword evidence="16" id="KW-1185">Reference proteome</keyword>
<dbReference type="PANTHER" id="PTHR24208">
    <property type="entry name" value="LIM/HOMEOBOX PROTEIN LHX"/>
    <property type="match status" value="1"/>
</dbReference>
<evidence type="ECO:0000256" key="7">
    <source>
        <dbReference type="ARBA" id="ARBA00023155"/>
    </source>
</evidence>
<feature type="region of interest" description="Disordered" evidence="12">
    <location>
        <begin position="351"/>
        <end position="378"/>
    </location>
</feature>
<protein>
    <submittedName>
        <fullName evidence="15">LIM/homeobox protein Lhx3</fullName>
    </submittedName>
</protein>
<feature type="compositionally biased region" description="Basic and acidic residues" evidence="12">
    <location>
        <begin position="618"/>
        <end position="631"/>
    </location>
</feature>
<comment type="subcellular location">
    <subcellularLocation>
        <location evidence="1 9 11">Nucleus</location>
    </subcellularLocation>
</comment>
<feature type="domain" description="LIM zinc-binding" evidence="13">
    <location>
        <begin position="95"/>
        <end position="158"/>
    </location>
</feature>
<evidence type="ECO:0000256" key="6">
    <source>
        <dbReference type="ARBA" id="ARBA00023125"/>
    </source>
</evidence>
<evidence type="ECO:0000256" key="12">
    <source>
        <dbReference type="SAM" id="MobiDB-lite"/>
    </source>
</evidence>
<keyword evidence="7 9" id="KW-0371">Homeobox</keyword>
<dbReference type="InterPro" id="IPR050453">
    <property type="entry name" value="LIM_Homeobox_TF"/>
</dbReference>
<feature type="compositionally biased region" description="Low complexity" evidence="12">
    <location>
        <begin position="351"/>
        <end position="363"/>
    </location>
</feature>
<keyword evidence="6 9" id="KW-0238">DNA-binding</keyword>
<dbReference type="PROSITE" id="PS50071">
    <property type="entry name" value="HOMEOBOX_2"/>
    <property type="match status" value="1"/>
</dbReference>
<dbReference type="PROSITE" id="PS50023">
    <property type="entry name" value="LIM_DOMAIN_2"/>
    <property type="match status" value="2"/>
</dbReference>
<feature type="DNA-binding region" description="Homeobox" evidence="9">
    <location>
        <begin position="162"/>
        <end position="221"/>
    </location>
</feature>
<sequence>MHHQQEMDHERAQLFSTLVSNKTIQDALPRCCGCTDLILDRYIFKLVSPDNERHTCWHATCLVCTDCHIHLTSKCYIRNGEPYCRDDFYKRFANTRCAHCELGIAPRSEVRHAQQNVYHSQCFVCTVCKRRLNTGDEFYLMEDNRLVCKPDYETAKQRESSSKRPRTTITAKQLETLKLAYQDSPKPARHIREQLSLDTGLDMRVVQVWFQNRRAKEKRLKKDVDGSGSWHSTMSGSGARGQLSTDSRSSSSSSSGASTPALALALAGESADDGSSSSSSSSASSTSSSSSAASSRASSPDESDSRTSPLLLASMPSKRIAASSSAANILPTTSINEALANLGALTAHSSSSRQAATSKSTSAITPVSSGAQPHRHTNTALREHSNRNADYSQDSNNHDASIQQHLHDEQIDQSHLGHPHTYAGAYTMDTMHLVTHSNRTPLPRPLAPNNRRSVGATNCTSGKQRASRQRQRNSTNGIANDNDHEIVSDILWQSNVVNHRNAPYEIKVKAGPQLRKQRQSINLGQTTAQSACLIGAAEHELQLSSNVAQAHAQVQARASFVSNLQCTDSNFEDNVNLNLNDTQHNNNNNNNDNYDRMIDLFQEEDLNTAINDSDADNNNDHDKDDENELIRSHNLNDSNQLTDHTTKDTDAR</sequence>
<evidence type="ECO:0000256" key="8">
    <source>
        <dbReference type="ARBA" id="ARBA00023242"/>
    </source>
</evidence>
<evidence type="ECO:0000256" key="9">
    <source>
        <dbReference type="PROSITE-ProRule" id="PRU00108"/>
    </source>
</evidence>
<evidence type="ECO:0000313" key="16">
    <source>
        <dbReference type="Proteomes" id="UP000825002"/>
    </source>
</evidence>
<dbReference type="InterPro" id="IPR009057">
    <property type="entry name" value="Homeodomain-like_sf"/>
</dbReference>
<evidence type="ECO:0000256" key="11">
    <source>
        <dbReference type="RuleBase" id="RU000682"/>
    </source>
</evidence>
<accession>A0ABQ7S7G2</accession>
<gene>
    <name evidence="15" type="primary">lhx3</name>
    <name evidence="15" type="ORF">GZH46_02164</name>
</gene>
<evidence type="ECO:0000313" key="15">
    <source>
        <dbReference type="EMBL" id="KAG9509322.1"/>
    </source>
</evidence>
<comment type="caution">
    <text evidence="15">The sequence shown here is derived from an EMBL/GenBank/DDBJ whole genome shotgun (WGS) entry which is preliminary data.</text>
</comment>
<evidence type="ECO:0000256" key="10">
    <source>
        <dbReference type="PROSITE-ProRule" id="PRU00125"/>
    </source>
</evidence>
<dbReference type="Pfam" id="PF00046">
    <property type="entry name" value="Homeodomain"/>
    <property type="match status" value="1"/>
</dbReference>
<dbReference type="InterPro" id="IPR001356">
    <property type="entry name" value="HD"/>
</dbReference>
<dbReference type="SMART" id="SM00132">
    <property type="entry name" value="LIM"/>
    <property type="match status" value="2"/>
</dbReference>
<dbReference type="SUPFAM" id="SSF57716">
    <property type="entry name" value="Glucocorticoid receptor-like (DNA-binding domain)"/>
    <property type="match status" value="1"/>
</dbReference>
<evidence type="ECO:0000256" key="2">
    <source>
        <dbReference type="ARBA" id="ARBA00022723"/>
    </source>
</evidence>
<feature type="domain" description="LIM zinc-binding" evidence="13">
    <location>
        <begin position="29"/>
        <end position="94"/>
    </location>
</feature>
<dbReference type="CDD" id="cd09376">
    <property type="entry name" value="LIM2_Lhx3_Lhx4"/>
    <property type="match status" value="1"/>
</dbReference>
<dbReference type="PROSITE" id="PS00027">
    <property type="entry name" value="HOMEOBOX_1"/>
    <property type="match status" value="1"/>
</dbReference>
<organism evidence="15 16">
    <name type="scientific">Fragariocoptes setiger</name>
    <dbReference type="NCBI Taxonomy" id="1670756"/>
    <lineage>
        <taxon>Eukaryota</taxon>
        <taxon>Metazoa</taxon>
        <taxon>Ecdysozoa</taxon>
        <taxon>Arthropoda</taxon>
        <taxon>Chelicerata</taxon>
        <taxon>Arachnida</taxon>
        <taxon>Acari</taxon>
        <taxon>Acariformes</taxon>
        <taxon>Trombidiformes</taxon>
        <taxon>Prostigmata</taxon>
        <taxon>Eupodina</taxon>
        <taxon>Eriophyoidea</taxon>
        <taxon>Phytoptidae</taxon>
        <taxon>Fragariocoptes</taxon>
    </lineage>
</organism>
<proteinExistence type="predicted"/>
<feature type="region of interest" description="Disordered" evidence="12">
    <location>
        <begin position="436"/>
        <end position="481"/>
    </location>
</feature>
<feature type="domain" description="Homeobox" evidence="14">
    <location>
        <begin position="160"/>
        <end position="220"/>
    </location>
</feature>
<dbReference type="InterPro" id="IPR049594">
    <property type="entry name" value="Lhx3/4-like_LIM2"/>
</dbReference>
<dbReference type="Proteomes" id="UP000825002">
    <property type="component" value="Unassembled WGS sequence"/>
</dbReference>
<dbReference type="Gene3D" id="1.10.10.60">
    <property type="entry name" value="Homeodomain-like"/>
    <property type="match status" value="1"/>
</dbReference>
<keyword evidence="2 10" id="KW-0479">Metal-binding</keyword>
<dbReference type="SMART" id="SM00389">
    <property type="entry name" value="HOX"/>
    <property type="match status" value="1"/>
</dbReference>
<keyword evidence="3" id="KW-0677">Repeat</keyword>
<feature type="compositionally biased region" description="Low complexity" evidence="12">
    <location>
        <begin position="243"/>
        <end position="300"/>
    </location>
</feature>
<dbReference type="PROSITE" id="PS00478">
    <property type="entry name" value="LIM_DOMAIN_1"/>
    <property type="match status" value="1"/>
</dbReference>
<reference evidence="15 16" key="1">
    <citation type="submission" date="2020-10" db="EMBL/GenBank/DDBJ databases">
        <authorList>
            <person name="Klimov P.B."/>
            <person name="Dyachkov S.M."/>
            <person name="Chetverikov P.E."/>
        </authorList>
    </citation>
    <scope>NUCLEOTIDE SEQUENCE [LARGE SCALE GENOMIC DNA]</scope>
    <source>
        <strain evidence="15">BMOC 18-1129-001#AD2665</strain>
        <tissue evidence="15">Entire mites</tissue>
    </source>
</reference>
<keyword evidence="8 9" id="KW-0539">Nucleus</keyword>
<keyword evidence="5 10" id="KW-0440">LIM domain</keyword>
<dbReference type="CDD" id="cd00086">
    <property type="entry name" value="homeodomain"/>
    <property type="match status" value="1"/>
</dbReference>
<dbReference type="SUPFAM" id="SSF46689">
    <property type="entry name" value="Homeodomain-like"/>
    <property type="match status" value="1"/>
</dbReference>
<keyword evidence="4 10" id="KW-0862">Zinc</keyword>
<evidence type="ECO:0000256" key="1">
    <source>
        <dbReference type="ARBA" id="ARBA00004123"/>
    </source>
</evidence>